<dbReference type="AlphaFoldDB" id="A0A935TD24"/>
<evidence type="ECO:0008006" key="3">
    <source>
        <dbReference type="Google" id="ProtNLM"/>
    </source>
</evidence>
<evidence type="ECO:0000313" key="1">
    <source>
        <dbReference type="EMBL" id="MBK7955509.1"/>
    </source>
</evidence>
<protein>
    <recommendedName>
        <fullName evidence="3">DUF1360 domain-containing protein</fullName>
    </recommendedName>
</protein>
<sequence length="135" mass="14645">MTEIGFWPTLFLTTLAAWRLTHLLANEDGPADLVLRLRTVLGDSGIGHLMDCFQCLSLWIAAPLALILSTELLTWLVAWLGLSGAACLLERWGRPFEAIQAPPLLIGGGIDHGMLWPRQGSAEEKPDGESAGDAR</sequence>
<reference evidence="1 2" key="1">
    <citation type="submission" date="2020-10" db="EMBL/GenBank/DDBJ databases">
        <title>Connecting structure to function with the recovery of over 1000 high-quality activated sludge metagenome-assembled genomes encoding full-length rRNA genes using long-read sequencing.</title>
        <authorList>
            <person name="Singleton C.M."/>
            <person name="Petriglieri F."/>
            <person name="Kristensen J.M."/>
            <person name="Kirkegaard R.H."/>
            <person name="Michaelsen T.Y."/>
            <person name="Andersen M.H."/>
            <person name="Karst S.M."/>
            <person name="Dueholm M.S."/>
            <person name="Nielsen P.H."/>
            <person name="Albertsen M."/>
        </authorList>
    </citation>
    <scope>NUCLEOTIDE SEQUENCE [LARGE SCALE GENOMIC DNA]</scope>
    <source>
        <strain evidence="1">Fred_18-Q3-R57-64_BAT3C.720</strain>
    </source>
</reference>
<name>A0A935TD24_9PROT</name>
<organism evidence="1 2">
    <name type="scientific">Candidatus Accumulibacter affinis</name>
    <dbReference type="NCBI Taxonomy" id="2954384"/>
    <lineage>
        <taxon>Bacteria</taxon>
        <taxon>Pseudomonadati</taxon>
        <taxon>Pseudomonadota</taxon>
        <taxon>Betaproteobacteria</taxon>
        <taxon>Candidatus Accumulibacter</taxon>
    </lineage>
</organism>
<dbReference type="Proteomes" id="UP000706151">
    <property type="component" value="Unassembled WGS sequence"/>
</dbReference>
<dbReference type="EMBL" id="JADJOT010000010">
    <property type="protein sequence ID" value="MBK7955509.1"/>
    <property type="molecule type" value="Genomic_DNA"/>
</dbReference>
<evidence type="ECO:0000313" key="2">
    <source>
        <dbReference type="Proteomes" id="UP000706151"/>
    </source>
</evidence>
<accession>A0A935TD24</accession>
<gene>
    <name evidence="1" type="ORF">IPK02_17020</name>
</gene>
<comment type="caution">
    <text evidence="1">The sequence shown here is derived from an EMBL/GenBank/DDBJ whole genome shotgun (WGS) entry which is preliminary data.</text>
</comment>
<proteinExistence type="predicted"/>